<name>A0ABW3EJ84_9ACTN</name>
<dbReference type="Pfam" id="PF17926">
    <property type="entry name" value="TetR_C_21"/>
    <property type="match status" value="1"/>
</dbReference>
<evidence type="ECO:0000256" key="2">
    <source>
        <dbReference type="PROSITE-ProRule" id="PRU00335"/>
    </source>
</evidence>
<organism evidence="5 6">
    <name type="scientific">Actinomadura sediminis</name>
    <dbReference type="NCBI Taxonomy" id="1038904"/>
    <lineage>
        <taxon>Bacteria</taxon>
        <taxon>Bacillati</taxon>
        <taxon>Actinomycetota</taxon>
        <taxon>Actinomycetes</taxon>
        <taxon>Streptosporangiales</taxon>
        <taxon>Thermomonosporaceae</taxon>
        <taxon>Actinomadura</taxon>
    </lineage>
</organism>
<dbReference type="SUPFAM" id="SSF48498">
    <property type="entry name" value="Tetracyclin repressor-like, C-terminal domain"/>
    <property type="match status" value="1"/>
</dbReference>
<feature type="compositionally biased region" description="Basic and acidic residues" evidence="3">
    <location>
        <begin position="22"/>
        <end position="32"/>
    </location>
</feature>
<dbReference type="Proteomes" id="UP001596972">
    <property type="component" value="Unassembled WGS sequence"/>
</dbReference>
<dbReference type="InterPro" id="IPR036271">
    <property type="entry name" value="Tet_transcr_reg_TetR-rel_C_sf"/>
</dbReference>
<comment type="caution">
    <text evidence="5">The sequence shown here is derived from an EMBL/GenBank/DDBJ whole genome shotgun (WGS) entry which is preliminary data.</text>
</comment>
<dbReference type="InterPro" id="IPR050109">
    <property type="entry name" value="HTH-type_TetR-like_transc_reg"/>
</dbReference>
<feature type="domain" description="HTH tetR-type" evidence="4">
    <location>
        <begin position="29"/>
        <end position="89"/>
    </location>
</feature>
<keyword evidence="1 2" id="KW-0238">DNA-binding</keyword>
<dbReference type="PANTHER" id="PTHR30328">
    <property type="entry name" value="TRANSCRIPTIONAL REPRESSOR"/>
    <property type="match status" value="1"/>
</dbReference>
<accession>A0ABW3EJ84</accession>
<dbReference type="Gene3D" id="1.10.357.10">
    <property type="entry name" value="Tetracycline Repressor, domain 2"/>
    <property type="match status" value="1"/>
</dbReference>
<dbReference type="EMBL" id="JBHTJA010000010">
    <property type="protein sequence ID" value="MFD0900408.1"/>
    <property type="molecule type" value="Genomic_DNA"/>
</dbReference>
<dbReference type="InterPro" id="IPR041467">
    <property type="entry name" value="Sco4008_C"/>
</dbReference>
<dbReference type="InterPro" id="IPR001647">
    <property type="entry name" value="HTH_TetR"/>
</dbReference>
<dbReference type="RefSeq" id="WP_378297438.1">
    <property type="nucleotide sequence ID" value="NZ_JBHTJA010000010.1"/>
</dbReference>
<evidence type="ECO:0000256" key="3">
    <source>
        <dbReference type="SAM" id="MobiDB-lite"/>
    </source>
</evidence>
<feature type="DNA-binding region" description="H-T-H motif" evidence="2">
    <location>
        <begin position="52"/>
        <end position="71"/>
    </location>
</feature>
<protein>
    <submittedName>
        <fullName evidence="5">TetR/AcrR family transcriptional regulator</fullName>
    </submittedName>
</protein>
<reference evidence="6" key="1">
    <citation type="journal article" date="2019" name="Int. J. Syst. Evol. Microbiol.">
        <title>The Global Catalogue of Microorganisms (GCM) 10K type strain sequencing project: providing services to taxonomists for standard genome sequencing and annotation.</title>
        <authorList>
            <consortium name="The Broad Institute Genomics Platform"/>
            <consortium name="The Broad Institute Genome Sequencing Center for Infectious Disease"/>
            <person name="Wu L."/>
            <person name="Ma J."/>
        </authorList>
    </citation>
    <scope>NUCLEOTIDE SEQUENCE [LARGE SCALE GENOMIC DNA]</scope>
    <source>
        <strain evidence="6">JCM 31202</strain>
    </source>
</reference>
<dbReference type="PROSITE" id="PS50977">
    <property type="entry name" value="HTH_TETR_2"/>
    <property type="match status" value="1"/>
</dbReference>
<evidence type="ECO:0000313" key="5">
    <source>
        <dbReference type="EMBL" id="MFD0900408.1"/>
    </source>
</evidence>
<proteinExistence type="predicted"/>
<dbReference type="SUPFAM" id="SSF46689">
    <property type="entry name" value="Homeodomain-like"/>
    <property type="match status" value="1"/>
</dbReference>
<keyword evidence="6" id="KW-1185">Reference proteome</keyword>
<evidence type="ECO:0000256" key="1">
    <source>
        <dbReference type="ARBA" id="ARBA00023125"/>
    </source>
</evidence>
<dbReference type="PRINTS" id="PR00455">
    <property type="entry name" value="HTHTETR"/>
</dbReference>
<feature type="region of interest" description="Disordered" evidence="3">
    <location>
        <begin position="1"/>
        <end position="32"/>
    </location>
</feature>
<dbReference type="PANTHER" id="PTHR30328:SF54">
    <property type="entry name" value="HTH-TYPE TRANSCRIPTIONAL REPRESSOR SCO4008"/>
    <property type="match status" value="1"/>
</dbReference>
<evidence type="ECO:0000313" key="6">
    <source>
        <dbReference type="Proteomes" id="UP001596972"/>
    </source>
</evidence>
<dbReference type="InterPro" id="IPR009057">
    <property type="entry name" value="Homeodomain-like_sf"/>
</dbReference>
<evidence type="ECO:0000259" key="4">
    <source>
        <dbReference type="PROSITE" id="PS50977"/>
    </source>
</evidence>
<dbReference type="Pfam" id="PF00440">
    <property type="entry name" value="TetR_N"/>
    <property type="match status" value="1"/>
</dbReference>
<gene>
    <name evidence="5" type="ORF">ACFQ11_08395</name>
</gene>
<sequence>MLTGMTRASPPNRRPRRSPASAERRRDPERTRERILDAAVHELADKGPTQIRVAAIAERAGVNKQLISYYFGGKDGLLRAIGQRWRDQKRAYDAPDVPLAEVMRHYARAAGTHRLATRLLGWEGLTYTDAADDPDREARRHQAEQDLADLRRRQDAGEIADDIDPACLFLALLAAASAPVLLPHMTHSICDTDPASAEFVEHYAEQLARIVAHLTAPPRNPNADADAT</sequence>